<dbReference type="SMART" id="SM00633">
    <property type="entry name" value="Glyco_10"/>
    <property type="match status" value="1"/>
</dbReference>
<sequence length="391" mass="42266">MKSKRSLAVLATISLGLTMSAFTTQTATASTMPSPISAELPAGGGAGIGSLREEAAKAGLIIGSGAIKGMTTDDGRPPNYLAEPQFAQVLAAQFNSLSPENDMKWQFVEPAEGVFDFEGLDRLAAFGEAHHMQVKGHGLISGCCNPDYLTAKINNPGLFRAAMVKHFNKIMKRYKGKMDRWDVVTEALETMGGGLQHNDFYKALGPDYIAEAFKIAHNADPKAKLFLNENLVESLPGKRQELYDLVSGLVAAGVPINGVALQMHETIQGPPPGVITEMTNFFHSKGLEVSIAELDVHTLDSVTQAQIYGDVVTEALNAGIKEISVWGFTDKHLYTWLPGAKPLMFDENYNPKPAYFAVRDALRNFVAKTPATQPVAVPSKGQSKRHFVTSD</sequence>
<evidence type="ECO:0000256" key="5">
    <source>
        <dbReference type="ARBA" id="ARBA00022729"/>
    </source>
</evidence>
<evidence type="ECO:0000259" key="11">
    <source>
        <dbReference type="PROSITE" id="PS51760"/>
    </source>
</evidence>
<dbReference type="PANTHER" id="PTHR31490">
    <property type="entry name" value="GLYCOSYL HYDROLASE"/>
    <property type="match status" value="1"/>
</dbReference>
<keyword evidence="4" id="KW-0858">Xylan degradation</keyword>
<evidence type="ECO:0000313" key="13">
    <source>
        <dbReference type="Proteomes" id="UP000824166"/>
    </source>
</evidence>
<dbReference type="PANTHER" id="PTHR31490:SF88">
    <property type="entry name" value="BETA-XYLANASE"/>
    <property type="match status" value="1"/>
</dbReference>
<evidence type="ECO:0000256" key="9">
    <source>
        <dbReference type="ARBA" id="ARBA00023326"/>
    </source>
</evidence>
<gene>
    <name evidence="12" type="ORF">KSW38_15645</name>
</gene>
<dbReference type="EMBL" id="JAHOPC010000010">
    <property type="protein sequence ID" value="MBU8867722.1"/>
    <property type="molecule type" value="Genomic_DNA"/>
</dbReference>
<keyword evidence="7" id="KW-0119">Carbohydrate metabolism</keyword>
<proteinExistence type="inferred from homology"/>
<keyword evidence="5 10" id="KW-0732">Signal</keyword>
<protein>
    <recommendedName>
        <fullName evidence="3">endo-1,4-beta-xylanase</fullName>
        <ecNumber evidence="3">3.2.1.8</ecNumber>
    </recommendedName>
</protein>
<dbReference type="PROSITE" id="PS51760">
    <property type="entry name" value="GH10_2"/>
    <property type="match status" value="1"/>
</dbReference>
<evidence type="ECO:0000256" key="8">
    <source>
        <dbReference type="ARBA" id="ARBA00023295"/>
    </source>
</evidence>
<evidence type="ECO:0000256" key="4">
    <source>
        <dbReference type="ARBA" id="ARBA00022651"/>
    </source>
</evidence>
<dbReference type="Proteomes" id="UP000824166">
    <property type="component" value="Unassembled WGS sequence"/>
</dbReference>
<evidence type="ECO:0000256" key="10">
    <source>
        <dbReference type="SAM" id="SignalP"/>
    </source>
</evidence>
<reference evidence="12 13" key="1">
    <citation type="submission" date="2021-06" db="EMBL/GenBank/DDBJ databases">
        <authorList>
            <person name="Jeong J.W."/>
        </authorList>
    </citation>
    <scope>NUCLEOTIDE SEQUENCE [LARGE SCALE GENOMIC DNA]</scope>
    <source>
        <strain evidence="12 13">MMS21-TAE1-1</strain>
    </source>
</reference>
<accession>A0ABS6I8L0</accession>
<organism evidence="12 13">
    <name type="scientific">Paenarthrobacter aromaticivorans</name>
    <dbReference type="NCBI Taxonomy" id="2849150"/>
    <lineage>
        <taxon>Bacteria</taxon>
        <taxon>Bacillati</taxon>
        <taxon>Actinomycetota</taxon>
        <taxon>Actinomycetes</taxon>
        <taxon>Micrococcales</taxon>
        <taxon>Micrococcaceae</taxon>
        <taxon>Paenarthrobacter</taxon>
    </lineage>
</organism>
<keyword evidence="8" id="KW-0326">Glycosidase</keyword>
<comment type="caution">
    <text evidence="12">The sequence shown here is derived from an EMBL/GenBank/DDBJ whole genome shotgun (WGS) entry which is preliminary data.</text>
</comment>
<evidence type="ECO:0000313" key="12">
    <source>
        <dbReference type="EMBL" id="MBU8867722.1"/>
    </source>
</evidence>
<dbReference type="InterPro" id="IPR044846">
    <property type="entry name" value="GH10"/>
</dbReference>
<name>A0ABS6I8L0_9MICC</name>
<feature type="chain" id="PRO_5045561658" description="endo-1,4-beta-xylanase" evidence="10">
    <location>
        <begin position="30"/>
        <end position="391"/>
    </location>
</feature>
<feature type="domain" description="GH10" evidence="11">
    <location>
        <begin position="75"/>
        <end position="361"/>
    </location>
</feature>
<evidence type="ECO:0000256" key="2">
    <source>
        <dbReference type="ARBA" id="ARBA00007495"/>
    </source>
</evidence>
<dbReference type="EC" id="3.2.1.8" evidence="3"/>
<evidence type="ECO:0000256" key="3">
    <source>
        <dbReference type="ARBA" id="ARBA00012590"/>
    </source>
</evidence>
<dbReference type="InterPro" id="IPR001000">
    <property type="entry name" value="GH10_dom"/>
</dbReference>
<dbReference type="Pfam" id="PF00331">
    <property type="entry name" value="Glyco_hydro_10"/>
    <property type="match status" value="1"/>
</dbReference>
<evidence type="ECO:0000256" key="6">
    <source>
        <dbReference type="ARBA" id="ARBA00022801"/>
    </source>
</evidence>
<feature type="signal peptide" evidence="10">
    <location>
        <begin position="1"/>
        <end position="29"/>
    </location>
</feature>
<keyword evidence="13" id="KW-1185">Reference proteome</keyword>
<comment type="catalytic activity">
    <reaction evidence="1">
        <text>Endohydrolysis of (1-&gt;4)-beta-D-xylosidic linkages in xylans.</text>
        <dbReference type="EC" id="3.2.1.8"/>
    </reaction>
</comment>
<comment type="similarity">
    <text evidence="2">Belongs to the glycosyl hydrolase 10 (cellulase F) family.</text>
</comment>
<keyword evidence="6" id="KW-0378">Hydrolase</keyword>
<evidence type="ECO:0000256" key="1">
    <source>
        <dbReference type="ARBA" id="ARBA00000681"/>
    </source>
</evidence>
<keyword evidence="9" id="KW-0624">Polysaccharide degradation</keyword>
<evidence type="ECO:0000256" key="7">
    <source>
        <dbReference type="ARBA" id="ARBA00023277"/>
    </source>
</evidence>